<dbReference type="GO" id="GO:0015833">
    <property type="term" value="P:peptide transport"/>
    <property type="evidence" value="ECO:0007669"/>
    <property type="project" value="TreeGrafter"/>
</dbReference>
<keyword evidence="3" id="KW-0813">Transport</keyword>
<keyword evidence="4" id="KW-0732">Signal</keyword>
<evidence type="ECO:0000256" key="3">
    <source>
        <dbReference type="ARBA" id="ARBA00022448"/>
    </source>
</evidence>
<comment type="similarity">
    <text evidence="2">Belongs to the bacterial solute-binding protein 5 family.</text>
</comment>
<dbReference type="PANTHER" id="PTHR30290:SF10">
    <property type="entry name" value="PERIPLASMIC OLIGOPEPTIDE-BINDING PROTEIN-RELATED"/>
    <property type="match status" value="1"/>
</dbReference>
<dbReference type="Gene3D" id="3.10.105.10">
    <property type="entry name" value="Dipeptide-binding Protein, Domain 3"/>
    <property type="match status" value="1"/>
</dbReference>
<evidence type="ECO:0000256" key="1">
    <source>
        <dbReference type="ARBA" id="ARBA00004196"/>
    </source>
</evidence>
<accession>A0AAV5PCD4</accession>
<dbReference type="SUPFAM" id="SSF53850">
    <property type="entry name" value="Periplasmic binding protein-like II"/>
    <property type="match status" value="1"/>
</dbReference>
<comment type="caution">
    <text evidence="6">The sequence shown here is derived from an EMBL/GenBank/DDBJ whole genome shotgun (WGS) entry which is preliminary data.</text>
</comment>
<dbReference type="InterPro" id="IPR039424">
    <property type="entry name" value="SBP_5"/>
</dbReference>
<dbReference type="Proteomes" id="UP001165243">
    <property type="component" value="Unassembled WGS sequence"/>
</dbReference>
<evidence type="ECO:0000256" key="4">
    <source>
        <dbReference type="ARBA" id="ARBA00022729"/>
    </source>
</evidence>
<proteinExistence type="inferred from homology"/>
<organism evidence="6 7">
    <name type="scientific">Lactobacillus delbrueckii subsp. bulgaricus</name>
    <dbReference type="NCBI Taxonomy" id="1585"/>
    <lineage>
        <taxon>Bacteria</taxon>
        <taxon>Bacillati</taxon>
        <taxon>Bacillota</taxon>
        <taxon>Bacilli</taxon>
        <taxon>Lactobacillales</taxon>
        <taxon>Lactobacillaceae</taxon>
        <taxon>Lactobacillus</taxon>
    </lineage>
</organism>
<sequence length="327" mass="37045">MAYFKDLMAFPVFFPQEEKDVKKYGDKQSVKLDQISFTVNKTATTAYNLYQSNKIDVLGLDSNLSKQFKGKKNYYSLSNGGTYYLELNEKNPNLANSNIRKAISLAINRENLIRILGGNNQVANTYTAKGLTEYYGENYTSMISSSAKDLYKYQQSKAKEYWQKGLSELGKSSLTLNLLTSDSDGGKKTGEALQSMLETQLPGLKLTVTSVPFKTRLARRENGQFQICGSDWIADFGDPISFLELLTSKNSSNYGSWKNSQYDKLIAASKNTNDQEKRLKDMSKAESILLDDVGVYYEDDAWLIRSNAKGWICKRSEWNFKEAYVTK</sequence>
<comment type="subcellular location">
    <subcellularLocation>
        <location evidence="1">Cell envelope</location>
    </subcellularLocation>
</comment>
<dbReference type="GO" id="GO:1904680">
    <property type="term" value="F:peptide transmembrane transporter activity"/>
    <property type="evidence" value="ECO:0007669"/>
    <property type="project" value="TreeGrafter"/>
</dbReference>
<evidence type="ECO:0000256" key="2">
    <source>
        <dbReference type="ARBA" id="ARBA00005695"/>
    </source>
</evidence>
<name>A0AAV5PCD4_LACDE</name>
<reference evidence="6" key="1">
    <citation type="submission" date="2023-04" db="EMBL/GenBank/DDBJ databases">
        <title>Draft genome sequences of Lactobacillus delbrueckii subsp. bulgaricus ME-900 and ME-901 with improved acid tolerance.</title>
        <authorList>
            <person name="Ishida T."/>
            <person name="Yamamoto E."/>
            <person name="Koizumi A."/>
            <person name="Fujiwara S."/>
            <person name="Makino S."/>
            <person name="Kano H."/>
            <person name="Kimura K."/>
        </authorList>
    </citation>
    <scope>NUCLEOTIDE SEQUENCE</scope>
    <source>
        <strain evidence="6">ME-900</strain>
    </source>
</reference>
<dbReference type="CDD" id="cd08504">
    <property type="entry name" value="PBP2_OppA"/>
    <property type="match status" value="1"/>
</dbReference>
<dbReference type="PANTHER" id="PTHR30290">
    <property type="entry name" value="PERIPLASMIC BINDING COMPONENT OF ABC TRANSPORTER"/>
    <property type="match status" value="1"/>
</dbReference>
<gene>
    <name evidence="6" type="primary">oppA_2</name>
    <name evidence="6" type="ORF">ME0900_02400</name>
</gene>
<protein>
    <submittedName>
        <fullName evidence="6">Oligopeptide ABC transporter substrate-binding protein</fullName>
    </submittedName>
</protein>
<evidence type="ECO:0000259" key="5">
    <source>
        <dbReference type="Pfam" id="PF00496"/>
    </source>
</evidence>
<evidence type="ECO:0000313" key="7">
    <source>
        <dbReference type="Proteomes" id="UP001165243"/>
    </source>
</evidence>
<dbReference type="GO" id="GO:0030313">
    <property type="term" value="C:cell envelope"/>
    <property type="evidence" value="ECO:0007669"/>
    <property type="project" value="UniProtKB-SubCell"/>
</dbReference>
<dbReference type="Gene3D" id="3.40.190.10">
    <property type="entry name" value="Periplasmic binding protein-like II"/>
    <property type="match status" value="1"/>
</dbReference>
<feature type="domain" description="Solute-binding protein family 5" evidence="5">
    <location>
        <begin position="23"/>
        <end position="252"/>
    </location>
</feature>
<evidence type="ECO:0000313" key="6">
    <source>
        <dbReference type="EMBL" id="GMB85868.1"/>
    </source>
</evidence>
<dbReference type="FunFam" id="3.10.105.10:FF:000001">
    <property type="entry name" value="Oligopeptide ABC transporter, oligopeptide-binding protein"/>
    <property type="match status" value="1"/>
</dbReference>
<dbReference type="Pfam" id="PF00496">
    <property type="entry name" value="SBP_bac_5"/>
    <property type="match status" value="1"/>
</dbReference>
<dbReference type="InterPro" id="IPR000914">
    <property type="entry name" value="SBP_5_dom"/>
</dbReference>
<dbReference type="AlphaFoldDB" id="A0AAV5PCD4"/>
<dbReference type="EMBL" id="BSWK01000001">
    <property type="protein sequence ID" value="GMB85868.1"/>
    <property type="molecule type" value="Genomic_DNA"/>
</dbReference>